<evidence type="ECO:0008006" key="3">
    <source>
        <dbReference type="Google" id="ProtNLM"/>
    </source>
</evidence>
<organism evidence="1 2">
    <name type="scientific">Almyronema epifaneia S1</name>
    <dbReference type="NCBI Taxonomy" id="2991925"/>
    <lineage>
        <taxon>Bacteria</taxon>
        <taxon>Bacillati</taxon>
        <taxon>Cyanobacteriota</taxon>
        <taxon>Cyanophyceae</taxon>
        <taxon>Nodosilineales</taxon>
        <taxon>Nodosilineaceae</taxon>
        <taxon>Almyronema</taxon>
        <taxon>Almyronema epifaneia</taxon>
    </lineage>
</organism>
<evidence type="ECO:0000313" key="1">
    <source>
        <dbReference type="EMBL" id="MFE4108060.1"/>
    </source>
</evidence>
<protein>
    <recommendedName>
        <fullName evidence="3">Transposase</fullName>
    </recommendedName>
</protein>
<keyword evidence="2" id="KW-1185">Reference proteome</keyword>
<evidence type="ECO:0000313" key="2">
    <source>
        <dbReference type="Proteomes" id="UP001600165"/>
    </source>
</evidence>
<gene>
    <name evidence="1" type="ORF">ACFVKH_17395</name>
</gene>
<dbReference type="EMBL" id="JBHZOL010000098">
    <property type="protein sequence ID" value="MFE4108060.1"/>
    <property type="molecule type" value="Genomic_DNA"/>
</dbReference>
<sequence>MRTFETAIAKISPSRLRDKISFRHMIQNVVSRRDRLSFDFRLSQASITRLLAIQPRSQGA</sequence>
<accession>A0ABW6IKE5</accession>
<name>A0ABW6IKE5_9CYAN</name>
<comment type="caution">
    <text evidence="1">The sequence shown here is derived from an EMBL/GenBank/DDBJ whole genome shotgun (WGS) entry which is preliminary data.</text>
</comment>
<dbReference type="Proteomes" id="UP001600165">
    <property type="component" value="Unassembled WGS sequence"/>
</dbReference>
<dbReference type="RefSeq" id="WP_377967407.1">
    <property type="nucleotide sequence ID" value="NZ_JBHZOL010000098.1"/>
</dbReference>
<reference evidence="1 2" key="1">
    <citation type="submission" date="2024-10" db="EMBL/GenBank/DDBJ databases">
        <authorList>
            <person name="Ratan Roy A."/>
            <person name="Morales Sandoval P.H."/>
            <person name="De Los Santos Villalobos S."/>
            <person name="Chakraborty S."/>
            <person name="Mukherjee J."/>
        </authorList>
    </citation>
    <scope>NUCLEOTIDE SEQUENCE [LARGE SCALE GENOMIC DNA]</scope>
    <source>
        <strain evidence="1 2">S1</strain>
    </source>
</reference>
<proteinExistence type="predicted"/>